<evidence type="ECO:0000313" key="6">
    <source>
        <dbReference type="Proteomes" id="UP000234662"/>
    </source>
</evidence>
<evidence type="ECO:0000256" key="1">
    <source>
        <dbReference type="ARBA" id="ARBA00023015"/>
    </source>
</evidence>
<gene>
    <name evidence="5" type="ORF">CYJ73_07080</name>
</gene>
<protein>
    <recommendedName>
        <fullName evidence="4">Transcriptional regulator LacI/GalR-like sensor domain-containing protein</fullName>
    </recommendedName>
</protein>
<dbReference type="PANTHER" id="PTHR30146:SF155">
    <property type="entry name" value="ALANINE RACEMASE"/>
    <property type="match status" value="1"/>
</dbReference>
<dbReference type="Gene3D" id="3.40.50.2300">
    <property type="match status" value="2"/>
</dbReference>
<dbReference type="Proteomes" id="UP000234662">
    <property type="component" value="Unassembled WGS sequence"/>
</dbReference>
<dbReference type="GO" id="GO:0003700">
    <property type="term" value="F:DNA-binding transcription factor activity"/>
    <property type="evidence" value="ECO:0007669"/>
    <property type="project" value="TreeGrafter"/>
</dbReference>
<dbReference type="InterPro" id="IPR028082">
    <property type="entry name" value="Peripla_BP_I"/>
</dbReference>
<keyword evidence="1" id="KW-0805">Transcription regulation</keyword>
<dbReference type="GO" id="GO:0000976">
    <property type="term" value="F:transcription cis-regulatory region binding"/>
    <property type="evidence" value="ECO:0007669"/>
    <property type="project" value="TreeGrafter"/>
</dbReference>
<dbReference type="EMBL" id="PKJC01000003">
    <property type="protein sequence ID" value="PKZ66639.1"/>
    <property type="molecule type" value="Genomic_DNA"/>
</dbReference>
<reference evidence="5 6" key="1">
    <citation type="submission" date="2017-12" db="EMBL/GenBank/DDBJ databases">
        <title>Phylogenetic diversity of female urinary microbiome.</title>
        <authorList>
            <person name="Thomas-White K."/>
            <person name="Wolfe A.J."/>
        </authorList>
    </citation>
    <scope>NUCLEOTIDE SEQUENCE [LARGE SCALE GENOMIC DNA]</scope>
    <source>
        <strain evidence="5 6">UMB0777</strain>
    </source>
</reference>
<name>A0A2I1RBZ6_9ACTN</name>
<feature type="domain" description="Transcriptional regulator LacI/GalR-like sensor" evidence="4">
    <location>
        <begin position="2"/>
        <end position="86"/>
    </location>
</feature>
<evidence type="ECO:0000256" key="2">
    <source>
        <dbReference type="ARBA" id="ARBA00023125"/>
    </source>
</evidence>
<dbReference type="InterPro" id="IPR046335">
    <property type="entry name" value="LacI/GalR-like_sensor"/>
</dbReference>
<accession>A0A2I1RBZ6</accession>
<evidence type="ECO:0000256" key="3">
    <source>
        <dbReference type="ARBA" id="ARBA00023163"/>
    </source>
</evidence>
<comment type="caution">
    <text evidence="5">The sequence shown here is derived from an EMBL/GenBank/DDBJ whole genome shotgun (WGS) entry which is preliminary data.</text>
</comment>
<dbReference type="AlphaFoldDB" id="A0A2I1RBZ6"/>
<dbReference type="RefSeq" id="WP_101819548.1">
    <property type="nucleotide sequence ID" value="NZ_PKJC01000003.1"/>
</dbReference>
<proteinExistence type="predicted"/>
<sequence length="91" mass="9615">MFANDSSAIDVLGVLHGDRTAPGRYVAVVGYNDISISRELTVPLTTVPSPRQEIGMRAAEMLLAVTHGLPVSSVAIAPELIIRETTVPTST</sequence>
<evidence type="ECO:0000313" key="5">
    <source>
        <dbReference type="EMBL" id="PKZ66639.1"/>
    </source>
</evidence>
<keyword evidence="2" id="KW-0238">DNA-binding</keyword>
<evidence type="ECO:0000259" key="4">
    <source>
        <dbReference type="Pfam" id="PF13377"/>
    </source>
</evidence>
<dbReference type="Pfam" id="PF13377">
    <property type="entry name" value="Peripla_BP_3"/>
    <property type="match status" value="1"/>
</dbReference>
<keyword evidence="3" id="KW-0804">Transcription</keyword>
<dbReference type="PANTHER" id="PTHR30146">
    <property type="entry name" value="LACI-RELATED TRANSCRIPTIONAL REPRESSOR"/>
    <property type="match status" value="1"/>
</dbReference>
<dbReference type="SUPFAM" id="SSF53822">
    <property type="entry name" value="Periplasmic binding protein-like I"/>
    <property type="match status" value="1"/>
</dbReference>
<organism evidence="5 6">
    <name type="scientific">Gordonia terrae</name>
    <dbReference type="NCBI Taxonomy" id="2055"/>
    <lineage>
        <taxon>Bacteria</taxon>
        <taxon>Bacillati</taxon>
        <taxon>Actinomycetota</taxon>
        <taxon>Actinomycetes</taxon>
        <taxon>Mycobacteriales</taxon>
        <taxon>Gordoniaceae</taxon>
        <taxon>Gordonia</taxon>
    </lineage>
</organism>